<dbReference type="InterPro" id="IPR020891">
    <property type="entry name" value="UPF0758_CS"/>
</dbReference>
<gene>
    <name evidence="9" type="primary">radC</name>
    <name evidence="9" type="ORF">NtB2_01465</name>
</gene>
<protein>
    <submittedName>
        <fullName evidence="9">DNA repair protein RadC</fullName>
    </submittedName>
</protein>
<keyword evidence="6" id="KW-0482">Metalloprotease</keyword>
<dbReference type="GO" id="GO:0006508">
    <property type="term" value="P:proteolysis"/>
    <property type="evidence" value="ECO:0007669"/>
    <property type="project" value="UniProtKB-KW"/>
</dbReference>
<dbReference type="Pfam" id="PF04002">
    <property type="entry name" value="RadC"/>
    <property type="match status" value="1"/>
</dbReference>
<dbReference type="PANTHER" id="PTHR30471:SF3">
    <property type="entry name" value="UPF0758 PROTEIN YEES-RELATED"/>
    <property type="match status" value="1"/>
</dbReference>
<dbReference type="InterPro" id="IPR010994">
    <property type="entry name" value="RuvA_2-like"/>
</dbReference>
<comment type="caution">
    <text evidence="9">The sequence shown here is derived from an EMBL/GenBank/DDBJ whole genome shotgun (WGS) entry which is preliminary data.</text>
</comment>
<accession>A0A2R5HHJ5</accession>
<evidence type="ECO:0000313" key="10">
    <source>
        <dbReference type="Proteomes" id="UP000245021"/>
    </source>
</evidence>
<dbReference type="Proteomes" id="UP000245021">
    <property type="component" value="Unassembled WGS sequence"/>
</dbReference>
<dbReference type="GO" id="GO:0008237">
    <property type="term" value="F:metallopeptidase activity"/>
    <property type="evidence" value="ECO:0007669"/>
    <property type="project" value="UniProtKB-KW"/>
</dbReference>
<dbReference type="GO" id="GO:0046872">
    <property type="term" value="F:metal ion binding"/>
    <property type="evidence" value="ECO:0007669"/>
    <property type="project" value="UniProtKB-KW"/>
</dbReference>
<dbReference type="InterPro" id="IPR001405">
    <property type="entry name" value="UPF0758"/>
</dbReference>
<name>A0A2R5HHJ5_9LACT</name>
<evidence type="ECO:0000256" key="1">
    <source>
        <dbReference type="ARBA" id="ARBA00010243"/>
    </source>
</evidence>
<dbReference type="InterPro" id="IPR046778">
    <property type="entry name" value="UPF0758_N"/>
</dbReference>
<dbReference type="NCBIfam" id="NF000642">
    <property type="entry name" value="PRK00024.1"/>
    <property type="match status" value="1"/>
</dbReference>
<dbReference type="RefSeq" id="WP_109246284.1">
    <property type="nucleotide sequence ID" value="NZ_BFFO01000010.1"/>
</dbReference>
<feature type="domain" description="MPN" evidence="8">
    <location>
        <begin position="103"/>
        <end position="225"/>
    </location>
</feature>
<comment type="similarity">
    <text evidence="1 7">Belongs to the UPF0758 family.</text>
</comment>
<evidence type="ECO:0000256" key="4">
    <source>
        <dbReference type="ARBA" id="ARBA00022801"/>
    </source>
</evidence>
<dbReference type="CDD" id="cd08071">
    <property type="entry name" value="MPN_DUF2466"/>
    <property type="match status" value="1"/>
</dbReference>
<reference evidence="9 10" key="1">
    <citation type="journal article" date="2018" name="Genome Announc.">
        <title>Draft Genome Sequence of Lactococcus sp. Strain NtB2 (JCM 32569), Isolated from the Gut of the Higher Termite Nasutitermes takasagoensis.</title>
        <authorList>
            <person name="Noda S."/>
            <person name="Aihara C."/>
            <person name="Yuki M."/>
            <person name="Ohkuma M."/>
        </authorList>
    </citation>
    <scope>NUCLEOTIDE SEQUENCE [LARGE SCALE GENOMIC DNA]</scope>
    <source>
        <strain evidence="9 10">NtB2</strain>
    </source>
</reference>
<keyword evidence="3" id="KW-0479">Metal-binding</keyword>
<evidence type="ECO:0000256" key="5">
    <source>
        <dbReference type="ARBA" id="ARBA00022833"/>
    </source>
</evidence>
<dbReference type="NCBIfam" id="TIGR00608">
    <property type="entry name" value="radc"/>
    <property type="match status" value="1"/>
</dbReference>
<evidence type="ECO:0000256" key="3">
    <source>
        <dbReference type="ARBA" id="ARBA00022723"/>
    </source>
</evidence>
<dbReference type="InterPro" id="IPR025657">
    <property type="entry name" value="RadC_JAB"/>
</dbReference>
<dbReference type="Gene3D" id="3.40.140.10">
    <property type="entry name" value="Cytidine Deaminase, domain 2"/>
    <property type="match status" value="1"/>
</dbReference>
<evidence type="ECO:0000256" key="7">
    <source>
        <dbReference type="RuleBase" id="RU003797"/>
    </source>
</evidence>
<evidence type="ECO:0000259" key="8">
    <source>
        <dbReference type="PROSITE" id="PS50249"/>
    </source>
</evidence>
<evidence type="ECO:0000256" key="2">
    <source>
        <dbReference type="ARBA" id="ARBA00022670"/>
    </source>
</evidence>
<dbReference type="Pfam" id="PF20582">
    <property type="entry name" value="UPF0758_N"/>
    <property type="match status" value="1"/>
</dbReference>
<dbReference type="AlphaFoldDB" id="A0A2R5HHJ5"/>
<organism evidence="9 10">
    <name type="scientific">Lactococcus termiticola</name>
    <dbReference type="NCBI Taxonomy" id="2169526"/>
    <lineage>
        <taxon>Bacteria</taxon>
        <taxon>Bacillati</taxon>
        <taxon>Bacillota</taxon>
        <taxon>Bacilli</taxon>
        <taxon>Lactobacillales</taxon>
        <taxon>Streptococcaceae</taxon>
        <taxon>Lactococcus</taxon>
    </lineage>
</organism>
<dbReference type="PANTHER" id="PTHR30471">
    <property type="entry name" value="DNA REPAIR PROTEIN RADC"/>
    <property type="match status" value="1"/>
</dbReference>
<keyword evidence="10" id="KW-1185">Reference proteome</keyword>
<dbReference type="InterPro" id="IPR037518">
    <property type="entry name" value="MPN"/>
</dbReference>
<dbReference type="PROSITE" id="PS01302">
    <property type="entry name" value="UPF0758"/>
    <property type="match status" value="1"/>
</dbReference>
<keyword evidence="5" id="KW-0862">Zinc</keyword>
<dbReference type="PROSITE" id="PS50249">
    <property type="entry name" value="MPN"/>
    <property type="match status" value="1"/>
</dbReference>
<evidence type="ECO:0000313" key="9">
    <source>
        <dbReference type="EMBL" id="GBG97326.1"/>
    </source>
</evidence>
<dbReference type="Gene3D" id="1.10.150.20">
    <property type="entry name" value="5' to 3' exonuclease, C-terminal subdomain"/>
    <property type="match status" value="1"/>
</dbReference>
<sequence>MYKIKEPAPSLLPREKLSLLGAERLSEQELLAILLRTGTAKQSVFDLASGILRHFGSLPAFREASVEELSQISGIGNAKAVEIKAMIELGKRVQQASKIRLGQVMSLESLAEHLIDEMSDLGQEELRAIFLDGQNRIINKRTIFIGAVNHSIANPREILYYAIKHLAVAIIVAHNHPSGLSFPSQADKLFTKKMAEATTSIGLKFLDHFIIGHNDYFSFREEGLLNSET</sequence>
<dbReference type="OrthoDB" id="9804482at2"/>
<keyword evidence="4" id="KW-0378">Hydrolase</keyword>
<dbReference type="EMBL" id="BFFO01000010">
    <property type="protein sequence ID" value="GBG97326.1"/>
    <property type="molecule type" value="Genomic_DNA"/>
</dbReference>
<keyword evidence="2" id="KW-0645">Protease</keyword>
<dbReference type="SUPFAM" id="SSF47781">
    <property type="entry name" value="RuvA domain 2-like"/>
    <property type="match status" value="1"/>
</dbReference>
<evidence type="ECO:0000256" key="6">
    <source>
        <dbReference type="ARBA" id="ARBA00023049"/>
    </source>
</evidence>
<proteinExistence type="inferred from homology"/>